<protein>
    <submittedName>
        <fullName evidence="1">Uncharacterized protein</fullName>
    </submittedName>
</protein>
<comment type="caution">
    <text evidence="1">The sequence shown here is derived from an EMBL/GenBank/DDBJ whole genome shotgun (WGS) entry which is preliminary data.</text>
</comment>
<sequence length="172" mass="19074">MDTRKTCQASQHQSRAETRRAVWRCPGPSAGEGSLSCAASWLLLYFTANVRVEKGLLNFVLFSSAGEGMVDGWTVVIVRRRRSHVALAHMRIEVQRPRSAALILYSQRRRGRPSCATPAHDAHIASCPVRIAQLISPQCMHCANAVRTRPDFELSTGALKANRRKCPHPTSD</sequence>
<evidence type="ECO:0000313" key="2">
    <source>
        <dbReference type="Proteomes" id="UP000814033"/>
    </source>
</evidence>
<dbReference type="Proteomes" id="UP000814033">
    <property type="component" value="Unassembled WGS sequence"/>
</dbReference>
<keyword evidence="2" id="KW-1185">Reference proteome</keyword>
<reference evidence="1" key="2">
    <citation type="journal article" date="2022" name="New Phytol.">
        <title>Evolutionary transition to the ectomycorrhizal habit in the genomes of a hyperdiverse lineage of mushroom-forming fungi.</title>
        <authorList>
            <person name="Looney B."/>
            <person name="Miyauchi S."/>
            <person name="Morin E."/>
            <person name="Drula E."/>
            <person name="Courty P.E."/>
            <person name="Kohler A."/>
            <person name="Kuo A."/>
            <person name="LaButti K."/>
            <person name="Pangilinan J."/>
            <person name="Lipzen A."/>
            <person name="Riley R."/>
            <person name="Andreopoulos W."/>
            <person name="He G."/>
            <person name="Johnson J."/>
            <person name="Nolan M."/>
            <person name="Tritt A."/>
            <person name="Barry K.W."/>
            <person name="Grigoriev I.V."/>
            <person name="Nagy L.G."/>
            <person name="Hibbett D."/>
            <person name="Henrissat B."/>
            <person name="Matheny P.B."/>
            <person name="Labbe J."/>
            <person name="Martin F.M."/>
        </authorList>
    </citation>
    <scope>NUCLEOTIDE SEQUENCE</scope>
    <source>
        <strain evidence="1">FP105234-sp</strain>
    </source>
</reference>
<dbReference type="EMBL" id="MU275881">
    <property type="protein sequence ID" value="KAI0048825.1"/>
    <property type="molecule type" value="Genomic_DNA"/>
</dbReference>
<gene>
    <name evidence="1" type="ORF">FA95DRAFT_997894</name>
</gene>
<organism evidence="1 2">
    <name type="scientific">Auriscalpium vulgare</name>
    <dbReference type="NCBI Taxonomy" id="40419"/>
    <lineage>
        <taxon>Eukaryota</taxon>
        <taxon>Fungi</taxon>
        <taxon>Dikarya</taxon>
        <taxon>Basidiomycota</taxon>
        <taxon>Agaricomycotina</taxon>
        <taxon>Agaricomycetes</taxon>
        <taxon>Russulales</taxon>
        <taxon>Auriscalpiaceae</taxon>
        <taxon>Auriscalpium</taxon>
    </lineage>
</organism>
<accession>A0ACB8RYY1</accession>
<name>A0ACB8RYY1_9AGAM</name>
<evidence type="ECO:0000313" key="1">
    <source>
        <dbReference type="EMBL" id="KAI0048825.1"/>
    </source>
</evidence>
<reference evidence="1" key="1">
    <citation type="submission" date="2021-02" db="EMBL/GenBank/DDBJ databases">
        <authorList>
            <consortium name="DOE Joint Genome Institute"/>
            <person name="Ahrendt S."/>
            <person name="Looney B.P."/>
            <person name="Miyauchi S."/>
            <person name="Morin E."/>
            <person name="Drula E."/>
            <person name="Courty P.E."/>
            <person name="Chicoki N."/>
            <person name="Fauchery L."/>
            <person name="Kohler A."/>
            <person name="Kuo A."/>
            <person name="Labutti K."/>
            <person name="Pangilinan J."/>
            <person name="Lipzen A."/>
            <person name="Riley R."/>
            <person name="Andreopoulos W."/>
            <person name="He G."/>
            <person name="Johnson J."/>
            <person name="Barry K.W."/>
            <person name="Grigoriev I.V."/>
            <person name="Nagy L."/>
            <person name="Hibbett D."/>
            <person name="Henrissat B."/>
            <person name="Matheny P.B."/>
            <person name="Labbe J."/>
            <person name="Martin F."/>
        </authorList>
    </citation>
    <scope>NUCLEOTIDE SEQUENCE</scope>
    <source>
        <strain evidence="1">FP105234-sp</strain>
    </source>
</reference>
<proteinExistence type="predicted"/>